<comment type="caution">
    <text evidence="2">The sequence shown here is derived from an EMBL/GenBank/DDBJ whole genome shotgun (WGS) entry which is preliminary data.</text>
</comment>
<evidence type="ECO:0000313" key="3">
    <source>
        <dbReference type="Proteomes" id="UP000284250"/>
    </source>
</evidence>
<keyword evidence="1" id="KW-0732">Signal</keyword>
<dbReference type="EMBL" id="QYCN01000037">
    <property type="protein sequence ID" value="RIY06695.1"/>
    <property type="molecule type" value="Genomic_DNA"/>
</dbReference>
<evidence type="ECO:0000313" key="2">
    <source>
        <dbReference type="EMBL" id="RIY06695.1"/>
    </source>
</evidence>
<reference evidence="2 3" key="2">
    <citation type="submission" date="2019-01" db="EMBL/GenBank/DDBJ databases">
        <title>Hymenobacter humicola sp. nov., isolated from soils in Antarctica.</title>
        <authorList>
            <person name="Sedlacek I."/>
            <person name="Holochova P."/>
            <person name="Kralova S."/>
            <person name="Pantucek R."/>
            <person name="Stankova E."/>
            <person name="Vrbovska V."/>
            <person name="Kristofova L."/>
            <person name="Svec P."/>
            <person name="Busse H.-J."/>
        </authorList>
    </citation>
    <scope>NUCLEOTIDE SEQUENCE [LARGE SCALE GENOMIC DNA]</scope>
    <source>
        <strain evidence="2 3">CCM 8852</strain>
    </source>
</reference>
<sequence length="186" mass="20914">MLRSFLTWFCFPLTSLLLAACCGSTACECNDAYTDAIGLRFSTDTLGTTPAGFKAAEIDTVFLIRVPLDTAQRPKADTVQIGRTQARALSQPVILNNTTPFTQAGNRKLDQYRYQLYLAKTRLAKRHTFDYYIDKVELTTVYRADGCCTCFDNTNKQVYVNGSPTPTDLTDQEKRNQLGLLDVQRR</sequence>
<organism evidence="2 3">
    <name type="scientific">Hymenobacter rubripertinctus</name>
    <dbReference type="NCBI Taxonomy" id="2029981"/>
    <lineage>
        <taxon>Bacteria</taxon>
        <taxon>Pseudomonadati</taxon>
        <taxon>Bacteroidota</taxon>
        <taxon>Cytophagia</taxon>
        <taxon>Cytophagales</taxon>
        <taxon>Hymenobacteraceae</taxon>
        <taxon>Hymenobacter</taxon>
    </lineage>
</organism>
<feature type="chain" id="PRO_5019445395" description="Lipoprotein" evidence="1">
    <location>
        <begin position="20"/>
        <end position="186"/>
    </location>
</feature>
<accession>A0A418QN97</accession>
<reference evidence="2 3" key="1">
    <citation type="submission" date="2018-09" db="EMBL/GenBank/DDBJ databases">
        <authorList>
            <person name="Zeman M."/>
            <person name="Pardy F."/>
        </authorList>
    </citation>
    <scope>NUCLEOTIDE SEQUENCE [LARGE SCALE GENOMIC DNA]</scope>
    <source>
        <strain evidence="2 3">CCM 8852</strain>
    </source>
</reference>
<dbReference type="RefSeq" id="WP_119657251.1">
    <property type="nucleotide sequence ID" value="NZ_JBHUOI010000016.1"/>
</dbReference>
<dbReference type="Proteomes" id="UP000284250">
    <property type="component" value="Unassembled WGS sequence"/>
</dbReference>
<dbReference type="PROSITE" id="PS51257">
    <property type="entry name" value="PROKAR_LIPOPROTEIN"/>
    <property type="match status" value="1"/>
</dbReference>
<feature type="signal peptide" evidence="1">
    <location>
        <begin position="1"/>
        <end position="19"/>
    </location>
</feature>
<protein>
    <recommendedName>
        <fullName evidence="4">Lipoprotein</fullName>
    </recommendedName>
</protein>
<dbReference type="OrthoDB" id="883398at2"/>
<dbReference type="AlphaFoldDB" id="A0A418QN97"/>
<gene>
    <name evidence="2" type="ORF">D0T11_18260</name>
</gene>
<name>A0A418QN97_9BACT</name>
<proteinExistence type="predicted"/>
<evidence type="ECO:0000256" key="1">
    <source>
        <dbReference type="SAM" id="SignalP"/>
    </source>
</evidence>
<evidence type="ECO:0008006" key="4">
    <source>
        <dbReference type="Google" id="ProtNLM"/>
    </source>
</evidence>
<keyword evidence="3" id="KW-1185">Reference proteome</keyword>